<evidence type="ECO:0000256" key="1">
    <source>
        <dbReference type="ARBA" id="ARBA00022729"/>
    </source>
</evidence>
<dbReference type="SUPFAM" id="SSF52025">
    <property type="entry name" value="PA domain"/>
    <property type="match status" value="1"/>
</dbReference>
<protein>
    <recommendedName>
        <fullName evidence="3">PA domain-containing protein</fullName>
    </recommendedName>
</protein>
<dbReference type="AlphaFoldDB" id="A0A6A5AH87"/>
<dbReference type="PANTHER" id="PTHR22702">
    <property type="entry name" value="PROTEASE-ASSOCIATED DOMAIN-CONTAINING PROTEIN"/>
    <property type="match status" value="1"/>
</dbReference>
<feature type="domain" description="PA" evidence="3">
    <location>
        <begin position="21"/>
        <end position="109"/>
    </location>
</feature>
<accession>A0A6A5AH87</accession>
<proteinExistence type="predicted"/>
<dbReference type="PANTHER" id="PTHR22702:SF1">
    <property type="entry name" value="PROTEASE-ASSOCIATED DOMAIN-CONTAINING PROTEIN 1"/>
    <property type="match status" value="1"/>
</dbReference>
<sequence length="172" mass="18478">MKRQIPAPVATFGSHSPSTYTGALVHVVPATAFPSIQNASALRGRIAVVQRGDCSFAAKAKSIQAAGAIGMILTNSSEELVRMGEAFEREGAGVDIPVLMVGQVMGKSLRDGTQVVLEVKHELAKVGHHHRFHQAIDRSSFFVVPCASHFYKLVSKLSRKLLNTQTESSKLA</sequence>
<dbReference type="InterPro" id="IPR003137">
    <property type="entry name" value="PA_domain"/>
</dbReference>
<evidence type="ECO:0000259" key="3">
    <source>
        <dbReference type="Pfam" id="PF02225"/>
    </source>
</evidence>
<name>A0A6A5AH87_APHAT</name>
<reference evidence="4 5" key="1">
    <citation type="submission" date="2019-06" db="EMBL/GenBank/DDBJ databases">
        <title>Genomics analysis of Aphanomyces spp. identifies a new class of oomycete effector associated with host adaptation.</title>
        <authorList>
            <person name="Gaulin E."/>
        </authorList>
    </citation>
    <scope>NUCLEOTIDE SEQUENCE [LARGE SCALE GENOMIC DNA]</scope>
    <source>
        <strain evidence="4 5">E</strain>
    </source>
</reference>
<keyword evidence="1" id="KW-0732">Signal</keyword>
<keyword evidence="2" id="KW-0325">Glycoprotein</keyword>
<organism evidence="4 5">
    <name type="scientific">Aphanomyces astaci</name>
    <name type="common">Crayfish plague agent</name>
    <dbReference type="NCBI Taxonomy" id="112090"/>
    <lineage>
        <taxon>Eukaryota</taxon>
        <taxon>Sar</taxon>
        <taxon>Stramenopiles</taxon>
        <taxon>Oomycota</taxon>
        <taxon>Saprolegniomycetes</taxon>
        <taxon>Saprolegniales</taxon>
        <taxon>Verrucalvaceae</taxon>
        <taxon>Aphanomyces</taxon>
    </lineage>
</organism>
<dbReference type="Pfam" id="PF02225">
    <property type="entry name" value="PA"/>
    <property type="match status" value="1"/>
</dbReference>
<evidence type="ECO:0000313" key="5">
    <source>
        <dbReference type="Proteomes" id="UP000469452"/>
    </source>
</evidence>
<dbReference type="InterPro" id="IPR046450">
    <property type="entry name" value="PA_dom_sf"/>
</dbReference>
<gene>
    <name evidence="4" type="ORF">AaE_005124</name>
</gene>
<evidence type="ECO:0000313" key="4">
    <source>
        <dbReference type="EMBL" id="KAF0754977.1"/>
    </source>
</evidence>
<dbReference type="Proteomes" id="UP000469452">
    <property type="component" value="Unassembled WGS sequence"/>
</dbReference>
<evidence type="ECO:0000256" key="2">
    <source>
        <dbReference type="ARBA" id="ARBA00023180"/>
    </source>
</evidence>
<comment type="caution">
    <text evidence="4">The sequence shown here is derived from an EMBL/GenBank/DDBJ whole genome shotgun (WGS) entry which is preliminary data.</text>
</comment>
<dbReference type="Gene3D" id="3.50.30.30">
    <property type="match status" value="1"/>
</dbReference>
<dbReference type="EMBL" id="VJMI01010698">
    <property type="protein sequence ID" value="KAF0754977.1"/>
    <property type="molecule type" value="Genomic_DNA"/>
</dbReference>